<dbReference type="Gene3D" id="3.30.70.2740">
    <property type="match status" value="1"/>
</dbReference>
<keyword evidence="7" id="KW-1185">Reference proteome</keyword>
<keyword evidence="4" id="KW-0560">Oxidoreductase</keyword>
<dbReference type="PhylomeDB" id="A8A8D4"/>
<dbReference type="Gene3D" id="1.10.45.10">
    <property type="entry name" value="Vanillyl-alcohol Oxidase, Chain A, domain 4"/>
    <property type="match status" value="1"/>
</dbReference>
<organism evidence="6 7">
    <name type="scientific">Ignicoccus hospitalis (strain KIN4/I / DSM 18386 / JCM 14125)</name>
    <dbReference type="NCBI Taxonomy" id="453591"/>
    <lineage>
        <taxon>Archaea</taxon>
        <taxon>Thermoproteota</taxon>
        <taxon>Thermoprotei</taxon>
        <taxon>Desulfurococcales</taxon>
        <taxon>Desulfurococcaceae</taxon>
        <taxon>Ignicoccus</taxon>
    </lineage>
</organism>
<dbReference type="GeneID" id="5562149"/>
<dbReference type="PROSITE" id="PS51387">
    <property type="entry name" value="FAD_PCMH"/>
    <property type="match status" value="1"/>
</dbReference>
<reference evidence="6 7" key="1">
    <citation type="journal article" date="2008" name="Genome Biol.">
        <title>A genomic analysis of the archaeal system Ignicoccus hospitalis-Nanoarchaeum equitans.</title>
        <authorList>
            <person name="Podar M."/>
            <person name="Anderson I."/>
            <person name="Makarova K.S."/>
            <person name="Elkins J.G."/>
            <person name="Ivanova N."/>
            <person name="Wall M.A."/>
            <person name="Lykidis A."/>
            <person name="Mavromatis K."/>
            <person name="Sun H."/>
            <person name="Hudson M.E."/>
            <person name="Chen W."/>
            <person name="Deciu C."/>
            <person name="Hutchison D."/>
            <person name="Eads J.R."/>
            <person name="Anderson A."/>
            <person name="Fernandes F."/>
            <person name="Szeto E."/>
            <person name="Lapidus A."/>
            <person name="Kyrpides N.C."/>
            <person name="Saier M.H.Jr."/>
            <person name="Richardson P.M."/>
            <person name="Rachel R."/>
            <person name="Huber H."/>
            <person name="Eisen J.A."/>
            <person name="Koonin E.V."/>
            <person name="Keller M."/>
            <person name="Stetter K.O."/>
        </authorList>
    </citation>
    <scope>NUCLEOTIDE SEQUENCE [LARGE SCALE GENOMIC DNA]</scope>
    <source>
        <strain evidence="7">KIN4/I / DSM 18386 / JCM 14125</strain>
    </source>
</reference>
<dbReference type="eggNOG" id="arCOG00337">
    <property type="taxonomic scope" value="Archaea"/>
</dbReference>
<dbReference type="Pfam" id="PF01565">
    <property type="entry name" value="FAD_binding_4"/>
    <property type="match status" value="1"/>
</dbReference>
<dbReference type="InterPro" id="IPR016171">
    <property type="entry name" value="Vanillyl_alc_oxidase_C-sub2"/>
</dbReference>
<sequence>MACPPLDVLCIDDESLLRAYLTDASPLRGNLPQAVLFPSDAAEVAKVIRWANKEKVAVYPYGGGSSLVGSPLPFDGIVVDTSLLLDLEVFEKDKLVLAGAGWRLSELNHVLRRYGLWFPVDPGSVEWATVGGVVATNAGGIRAVKYGLTSDHVRALEFVTPVGEVVWSGAWAKKSSTWLRVHQLLVGSEGTLGIVTKALLTLSRVPERREAVLLLFEEAEEMGEAVLDILELAPSALEFMDPKTVRAVNSRTDMSLKMPEKYLLLVEFDDERSSEKTKLILDKYEGIKEDPETLWKYRKLAGPSLTLVKGSRSDWDVAVPVSLLPEAIKFVYENARDWEVAVFGHAGDGNLHVNLLHPPGEEWVRKAIEKAKEIICEMSKRYKATVSGEHGIGLLKLALLGCEVDEPALELWKAIKKALDPNLILNPGKKIPL</sequence>
<dbReference type="SUPFAM" id="SSF56176">
    <property type="entry name" value="FAD-binding/transporter-associated domain-like"/>
    <property type="match status" value="1"/>
</dbReference>
<keyword evidence="3" id="KW-0274">FAD</keyword>
<evidence type="ECO:0000256" key="3">
    <source>
        <dbReference type="ARBA" id="ARBA00022827"/>
    </source>
</evidence>
<name>A8A8D4_IGNH4</name>
<evidence type="ECO:0000259" key="5">
    <source>
        <dbReference type="PROSITE" id="PS51387"/>
    </source>
</evidence>
<dbReference type="SUPFAM" id="SSF55103">
    <property type="entry name" value="FAD-linked oxidases, C-terminal domain"/>
    <property type="match status" value="1"/>
</dbReference>
<dbReference type="InterPro" id="IPR016169">
    <property type="entry name" value="FAD-bd_PCMH_sub2"/>
</dbReference>
<comment type="cofactor">
    <cofactor evidence="1">
        <name>FAD</name>
        <dbReference type="ChEBI" id="CHEBI:57692"/>
    </cofactor>
</comment>
<dbReference type="InterPro" id="IPR036318">
    <property type="entry name" value="FAD-bd_PCMH-like_sf"/>
</dbReference>
<dbReference type="Pfam" id="PF02913">
    <property type="entry name" value="FAD-oxidase_C"/>
    <property type="match status" value="1"/>
</dbReference>
<dbReference type="GO" id="GO:0071949">
    <property type="term" value="F:FAD binding"/>
    <property type="evidence" value="ECO:0007669"/>
    <property type="project" value="InterPro"/>
</dbReference>
<dbReference type="PANTHER" id="PTHR42934">
    <property type="entry name" value="GLYCOLATE OXIDASE SUBUNIT GLCD"/>
    <property type="match status" value="1"/>
</dbReference>
<dbReference type="InterPro" id="IPR051914">
    <property type="entry name" value="FAD-linked_OxidoTrans_Type4"/>
</dbReference>
<dbReference type="GO" id="GO:0016491">
    <property type="term" value="F:oxidoreductase activity"/>
    <property type="evidence" value="ECO:0007669"/>
    <property type="project" value="UniProtKB-KW"/>
</dbReference>
<dbReference type="RefSeq" id="WP_011998038.1">
    <property type="nucleotide sequence ID" value="NC_009776.1"/>
</dbReference>
<dbReference type="PANTHER" id="PTHR42934:SF2">
    <property type="entry name" value="GLYCOLATE OXIDASE SUBUNIT GLCD"/>
    <property type="match status" value="1"/>
</dbReference>
<proteinExistence type="predicted"/>
<dbReference type="AlphaFoldDB" id="A8A8D4"/>
<accession>A8A8D4</accession>
<gene>
    <name evidence="6" type="ordered locus">Igni_0002</name>
</gene>
<dbReference type="KEGG" id="iho:Igni_0002"/>
<feature type="domain" description="FAD-binding PCMH-type" evidence="5">
    <location>
        <begin position="28"/>
        <end position="205"/>
    </location>
</feature>
<dbReference type="InterPro" id="IPR016166">
    <property type="entry name" value="FAD-bd_PCMH"/>
</dbReference>
<evidence type="ECO:0000313" key="6">
    <source>
        <dbReference type="EMBL" id="ABU81186.1"/>
    </source>
</evidence>
<evidence type="ECO:0000256" key="4">
    <source>
        <dbReference type="ARBA" id="ARBA00023002"/>
    </source>
</evidence>
<keyword evidence="2" id="KW-0285">Flavoprotein</keyword>
<dbReference type="EMBL" id="CP000816">
    <property type="protein sequence ID" value="ABU81186.1"/>
    <property type="molecule type" value="Genomic_DNA"/>
</dbReference>
<dbReference type="OrthoDB" id="26910at2157"/>
<protein>
    <submittedName>
        <fullName evidence="6">FAD linked oxidase domain protein</fullName>
    </submittedName>
</protein>
<dbReference type="Gene3D" id="3.30.465.10">
    <property type="match status" value="1"/>
</dbReference>
<dbReference type="Proteomes" id="UP000000262">
    <property type="component" value="Chromosome"/>
</dbReference>
<dbReference type="InterPro" id="IPR016164">
    <property type="entry name" value="FAD-linked_Oxase-like_C"/>
</dbReference>
<dbReference type="FunFam" id="1.10.45.10:FF:000001">
    <property type="entry name" value="D-lactate dehydrogenase mitochondrial"/>
    <property type="match status" value="1"/>
</dbReference>
<dbReference type="InterPro" id="IPR004113">
    <property type="entry name" value="FAD-bd_oxidored_4_C"/>
</dbReference>
<evidence type="ECO:0000256" key="1">
    <source>
        <dbReference type="ARBA" id="ARBA00001974"/>
    </source>
</evidence>
<dbReference type="STRING" id="453591.Igni_0002"/>
<dbReference type="HOGENOM" id="CLU_017779_9_2_2"/>
<dbReference type="InterPro" id="IPR006094">
    <property type="entry name" value="Oxid_FAD_bind_N"/>
</dbReference>
<evidence type="ECO:0000256" key="2">
    <source>
        <dbReference type="ARBA" id="ARBA00022630"/>
    </source>
</evidence>
<evidence type="ECO:0000313" key="7">
    <source>
        <dbReference type="Proteomes" id="UP000000262"/>
    </source>
</evidence>